<dbReference type="RefSeq" id="WP_127704406.1">
    <property type="nucleotide sequence ID" value="NZ_SACK01000002.1"/>
</dbReference>
<evidence type="ECO:0000259" key="2">
    <source>
        <dbReference type="Pfam" id="PF13810"/>
    </source>
</evidence>
<dbReference type="Pfam" id="PF13810">
    <property type="entry name" value="DUF4185"/>
    <property type="match status" value="1"/>
</dbReference>
<evidence type="ECO:0000313" key="4">
    <source>
        <dbReference type="Proteomes" id="UP000282759"/>
    </source>
</evidence>
<organism evidence="3 4">
    <name type="scientific">Mucilaginibacter limnophilus</name>
    <dbReference type="NCBI Taxonomy" id="1932778"/>
    <lineage>
        <taxon>Bacteria</taxon>
        <taxon>Pseudomonadati</taxon>
        <taxon>Bacteroidota</taxon>
        <taxon>Sphingobacteriia</taxon>
        <taxon>Sphingobacteriales</taxon>
        <taxon>Sphingobacteriaceae</taxon>
        <taxon>Mucilaginibacter</taxon>
    </lineage>
</organism>
<proteinExistence type="predicted"/>
<gene>
    <name evidence="3" type="ORF">EOD41_08815</name>
</gene>
<accession>A0A437MWJ5</accession>
<dbReference type="Proteomes" id="UP000282759">
    <property type="component" value="Unassembled WGS sequence"/>
</dbReference>
<evidence type="ECO:0000256" key="1">
    <source>
        <dbReference type="SAM" id="SignalP"/>
    </source>
</evidence>
<protein>
    <submittedName>
        <fullName evidence="3">DUF4185 domain-containing protein</fullName>
    </submittedName>
</protein>
<keyword evidence="4" id="KW-1185">Reference proteome</keyword>
<comment type="caution">
    <text evidence="3">The sequence shown here is derived from an EMBL/GenBank/DDBJ whole genome shotgun (WGS) entry which is preliminary data.</text>
</comment>
<evidence type="ECO:0000313" key="3">
    <source>
        <dbReference type="EMBL" id="RVU02041.1"/>
    </source>
</evidence>
<dbReference type="PROSITE" id="PS51257">
    <property type="entry name" value="PROKAR_LIPOPROTEIN"/>
    <property type="match status" value="1"/>
</dbReference>
<dbReference type="AlphaFoldDB" id="A0A437MWJ5"/>
<sequence>MTNYKPVNKAGMFAAVTFACLWAAACNTSKGAKEEKLDPDSATKIVVSRAPEWAEMLKHDTGWIGADGIYSISLTGKETSDTEGKSPSMFWFSDCIYGTVDHDTLKKGWSMGHNSVAYFEGGKPDPSKIKFYYKNGDDRSMFSPNTPNTKNGDYYWLGDGVFNHAKDSTIYIAAYRIRNVPGKVFPFEEVGMAFIAIPKGSKPPYTNQYQLDAPLFVNDPGMHIMFGTCLLPNTKGAEAPNPDGYIYVYGVKSPNNQLVVARVKDSEFEDFTRWTFWNGADWGTDIRKCAGITDHVSNEMSVSFMNDGSGRVIATYQYDSNKPDIYIAVGGSPKGPFFPAKKVWHTPEIYEDIDFYTYNAKAYPHLSKPGELLISYNVNAFDFERKIKLHPHHLRPRFITVKY</sequence>
<reference evidence="3 4" key="1">
    <citation type="submission" date="2019-01" db="EMBL/GenBank/DDBJ databases">
        <authorList>
            <person name="Chen W.-M."/>
        </authorList>
    </citation>
    <scope>NUCLEOTIDE SEQUENCE [LARGE SCALE GENOMIC DNA]</scope>
    <source>
        <strain evidence="3 4">YBJ-36</strain>
    </source>
</reference>
<feature type="signal peptide" evidence="1">
    <location>
        <begin position="1"/>
        <end position="25"/>
    </location>
</feature>
<name>A0A437MWJ5_9SPHI</name>
<dbReference type="OrthoDB" id="9765957at2"/>
<dbReference type="InterPro" id="IPR025442">
    <property type="entry name" value="DUF4185"/>
</dbReference>
<feature type="chain" id="PRO_5019391489" evidence="1">
    <location>
        <begin position="26"/>
        <end position="403"/>
    </location>
</feature>
<feature type="domain" description="DUF4185" evidence="2">
    <location>
        <begin position="240"/>
        <end position="350"/>
    </location>
</feature>
<keyword evidence="1" id="KW-0732">Signal</keyword>
<dbReference type="EMBL" id="SACK01000002">
    <property type="protein sequence ID" value="RVU02041.1"/>
    <property type="molecule type" value="Genomic_DNA"/>
</dbReference>